<feature type="compositionally biased region" description="Acidic residues" evidence="7">
    <location>
        <begin position="1318"/>
        <end position="1329"/>
    </location>
</feature>
<evidence type="ECO:0000313" key="12">
    <source>
        <dbReference type="Proteomes" id="UP000015101"/>
    </source>
</evidence>
<feature type="region of interest" description="Disordered" evidence="7">
    <location>
        <begin position="371"/>
        <end position="394"/>
    </location>
</feature>
<feature type="region of interest" description="Disordered" evidence="7">
    <location>
        <begin position="1154"/>
        <end position="1174"/>
    </location>
</feature>
<evidence type="ECO:0000259" key="9">
    <source>
        <dbReference type="PROSITE" id="PS51805"/>
    </source>
</evidence>
<dbReference type="CDD" id="cd15573">
    <property type="entry name" value="PHD_JADE"/>
    <property type="match status" value="1"/>
</dbReference>
<feature type="compositionally biased region" description="Low complexity" evidence="7">
    <location>
        <begin position="1355"/>
        <end position="1371"/>
    </location>
</feature>
<feature type="domain" description="PHD-type" evidence="9">
    <location>
        <begin position="255"/>
        <end position="370"/>
    </location>
</feature>
<feature type="region of interest" description="Disordered" evidence="7">
    <location>
        <begin position="1354"/>
        <end position="1405"/>
    </location>
</feature>
<feature type="region of interest" description="Disordered" evidence="7">
    <location>
        <begin position="1458"/>
        <end position="1514"/>
    </location>
</feature>
<evidence type="ECO:0000256" key="1">
    <source>
        <dbReference type="ARBA" id="ARBA00022723"/>
    </source>
</evidence>
<dbReference type="STRING" id="6412.T1FVR0"/>
<accession>T1FVR0</accession>
<dbReference type="InterPro" id="IPR001965">
    <property type="entry name" value="Znf_PHD"/>
</dbReference>
<name>T1FVR0_HELRO</name>
<evidence type="ECO:0000256" key="7">
    <source>
        <dbReference type="SAM" id="MobiDB-lite"/>
    </source>
</evidence>
<evidence type="ECO:0000313" key="11">
    <source>
        <dbReference type="EnsemblMetazoa" id="HelroP194139"/>
    </source>
</evidence>
<dbReference type="InterPro" id="IPR013083">
    <property type="entry name" value="Znf_RING/FYVE/PHD"/>
</dbReference>
<feature type="compositionally biased region" description="Low complexity" evidence="7">
    <location>
        <begin position="1475"/>
        <end position="1495"/>
    </location>
</feature>
<dbReference type="EnsemblMetazoa" id="HelroT194139">
    <property type="protein sequence ID" value="HelroP194139"/>
    <property type="gene ID" value="HelroG194139"/>
</dbReference>
<keyword evidence="3 6" id="KW-0863">Zinc-finger</keyword>
<feature type="region of interest" description="Disordered" evidence="7">
    <location>
        <begin position="908"/>
        <end position="941"/>
    </location>
</feature>
<dbReference type="PANTHER" id="PTHR13793:SF160">
    <property type="entry name" value="PHD FINGER PROTEIN RHINOCEROS"/>
    <property type="match status" value="1"/>
</dbReference>
<dbReference type="PROSITE" id="PS01359">
    <property type="entry name" value="ZF_PHD_1"/>
    <property type="match status" value="1"/>
</dbReference>
<dbReference type="EMBL" id="AMQM01007459">
    <property type="status" value="NOT_ANNOTATED_CDS"/>
    <property type="molecule type" value="Genomic_DNA"/>
</dbReference>
<dbReference type="InterPro" id="IPR019786">
    <property type="entry name" value="Zinc_finger_PHD-type_CS"/>
</dbReference>
<evidence type="ECO:0000256" key="5">
    <source>
        <dbReference type="ARBA" id="ARBA00038371"/>
    </source>
</evidence>
<dbReference type="OrthoDB" id="20839at2759"/>
<proteinExistence type="inferred from homology"/>
<feature type="compositionally biased region" description="Low complexity" evidence="7">
    <location>
        <begin position="1"/>
        <end position="18"/>
    </location>
</feature>
<dbReference type="SMART" id="SM00249">
    <property type="entry name" value="PHD"/>
    <property type="match status" value="2"/>
</dbReference>
<dbReference type="Gene3D" id="3.30.40.10">
    <property type="entry name" value="Zinc/RING finger domain, C3HC4 (zinc finger)"/>
    <property type="match status" value="2"/>
</dbReference>
<dbReference type="EMBL" id="KB097620">
    <property type="protein sequence ID" value="ESN93343.1"/>
    <property type="molecule type" value="Genomic_DNA"/>
</dbReference>
<feature type="compositionally biased region" description="Basic and acidic residues" evidence="7">
    <location>
        <begin position="801"/>
        <end position="812"/>
    </location>
</feature>
<gene>
    <name evidence="11" type="primary">20212906</name>
    <name evidence="10" type="ORF">HELRODRAFT_194139</name>
</gene>
<keyword evidence="2" id="KW-0677">Repeat</keyword>
<organism evidence="11 12">
    <name type="scientific">Helobdella robusta</name>
    <name type="common">Californian leech</name>
    <dbReference type="NCBI Taxonomy" id="6412"/>
    <lineage>
        <taxon>Eukaryota</taxon>
        <taxon>Metazoa</taxon>
        <taxon>Spiralia</taxon>
        <taxon>Lophotrochozoa</taxon>
        <taxon>Annelida</taxon>
        <taxon>Clitellata</taxon>
        <taxon>Hirudinea</taxon>
        <taxon>Rhynchobdellida</taxon>
        <taxon>Glossiphoniidae</taxon>
        <taxon>Helobdella</taxon>
    </lineage>
</organism>
<dbReference type="SUPFAM" id="SSF57903">
    <property type="entry name" value="FYVE/PHD zinc finger"/>
    <property type="match status" value="1"/>
</dbReference>
<feature type="region of interest" description="Disordered" evidence="7">
    <location>
        <begin position="1239"/>
        <end position="1299"/>
    </location>
</feature>
<feature type="compositionally biased region" description="Acidic residues" evidence="7">
    <location>
        <begin position="1154"/>
        <end position="1165"/>
    </location>
</feature>
<dbReference type="GO" id="GO:0008270">
    <property type="term" value="F:zinc ion binding"/>
    <property type="evidence" value="ECO:0007669"/>
    <property type="project" value="UniProtKB-KW"/>
</dbReference>
<feature type="region of interest" description="Disordered" evidence="7">
    <location>
        <begin position="1"/>
        <end position="56"/>
    </location>
</feature>
<dbReference type="PROSITE" id="PS51805">
    <property type="entry name" value="EPHD"/>
    <property type="match status" value="1"/>
</dbReference>
<evidence type="ECO:0000259" key="8">
    <source>
        <dbReference type="PROSITE" id="PS50016"/>
    </source>
</evidence>
<dbReference type="InParanoid" id="T1FVR0"/>
<feature type="compositionally biased region" description="Polar residues" evidence="7">
    <location>
        <begin position="657"/>
        <end position="666"/>
    </location>
</feature>
<dbReference type="CDD" id="cd15671">
    <property type="entry name" value="ePHD_JADE"/>
    <property type="match status" value="1"/>
</dbReference>
<evidence type="ECO:0000256" key="6">
    <source>
        <dbReference type="PROSITE-ProRule" id="PRU00146"/>
    </source>
</evidence>
<comment type="similarity">
    <text evidence="5">Belongs to the JADE family.</text>
</comment>
<dbReference type="Proteomes" id="UP000015101">
    <property type="component" value="Unassembled WGS sequence"/>
</dbReference>
<feature type="domain" description="PHD-type" evidence="8">
    <location>
        <begin position="203"/>
        <end position="253"/>
    </location>
</feature>
<dbReference type="InterPro" id="IPR050701">
    <property type="entry name" value="Histone_Mod_Regulator"/>
</dbReference>
<dbReference type="GeneID" id="20212906"/>
<protein>
    <recommendedName>
        <fullName evidence="13">PHD-type domain-containing protein</fullName>
    </recommendedName>
</protein>
<feature type="compositionally biased region" description="Low complexity" evidence="7">
    <location>
        <begin position="1394"/>
        <end position="1405"/>
    </location>
</feature>
<dbReference type="PANTHER" id="PTHR13793">
    <property type="entry name" value="PHD FINGER PROTEINS"/>
    <property type="match status" value="1"/>
</dbReference>
<dbReference type="GO" id="GO:0006357">
    <property type="term" value="P:regulation of transcription by RNA polymerase II"/>
    <property type="evidence" value="ECO:0000318"/>
    <property type="project" value="GO_Central"/>
</dbReference>
<dbReference type="KEGG" id="hro:HELRODRAFT_194139"/>
<dbReference type="Pfam" id="PF13831">
    <property type="entry name" value="PHD_2"/>
    <property type="match status" value="1"/>
</dbReference>
<evidence type="ECO:0008006" key="13">
    <source>
        <dbReference type="Google" id="ProtNLM"/>
    </source>
</evidence>
<dbReference type="Pfam" id="PF13832">
    <property type="entry name" value="zf-HC5HC2H_2"/>
    <property type="match status" value="1"/>
</dbReference>
<dbReference type="PROSITE" id="PS50016">
    <property type="entry name" value="ZF_PHD_2"/>
    <property type="match status" value="1"/>
</dbReference>
<dbReference type="CTD" id="20212906"/>
<dbReference type="FunFam" id="3.30.40.10:FF:000004">
    <property type="entry name" value="Jade family PHD finger 2"/>
    <property type="match status" value="1"/>
</dbReference>
<feature type="compositionally biased region" description="Low complexity" evidence="7">
    <location>
        <begin position="1242"/>
        <end position="1278"/>
    </location>
</feature>
<evidence type="ECO:0000256" key="4">
    <source>
        <dbReference type="ARBA" id="ARBA00022833"/>
    </source>
</evidence>
<feature type="region of interest" description="Disordered" evidence="7">
    <location>
        <begin position="1313"/>
        <end position="1332"/>
    </location>
</feature>
<feature type="region of interest" description="Disordered" evidence="7">
    <location>
        <begin position="801"/>
        <end position="824"/>
    </location>
</feature>
<dbReference type="HOGENOM" id="CLU_247312_0_0_1"/>
<dbReference type="InterPro" id="IPR011011">
    <property type="entry name" value="Znf_FYVE_PHD"/>
</dbReference>
<reference evidence="11" key="3">
    <citation type="submission" date="2015-06" db="UniProtKB">
        <authorList>
            <consortium name="EnsemblMetazoa"/>
        </authorList>
    </citation>
    <scope>IDENTIFICATION</scope>
</reference>
<dbReference type="InterPro" id="IPR019787">
    <property type="entry name" value="Znf_PHD-finger"/>
</dbReference>
<dbReference type="InterPro" id="IPR034732">
    <property type="entry name" value="EPHD"/>
</dbReference>
<keyword evidence="12" id="KW-1185">Reference proteome</keyword>
<feature type="region of interest" description="Disordered" evidence="7">
    <location>
        <begin position="651"/>
        <end position="695"/>
    </location>
</feature>
<reference evidence="10 12" key="2">
    <citation type="journal article" date="2013" name="Nature">
        <title>Insights into bilaterian evolution from three spiralian genomes.</title>
        <authorList>
            <person name="Simakov O."/>
            <person name="Marletaz F."/>
            <person name="Cho S.J."/>
            <person name="Edsinger-Gonzales E."/>
            <person name="Havlak P."/>
            <person name="Hellsten U."/>
            <person name="Kuo D.H."/>
            <person name="Larsson T."/>
            <person name="Lv J."/>
            <person name="Arendt D."/>
            <person name="Savage R."/>
            <person name="Osoegawa K."/>
            <person name="de Jong P."/>
            <person name="Grimwood J."/>
            <person name="Chapman J.A."/>
            <person name="Shapiro H."/>
            <person name="Aerts A."/>
            <person name="Otillar R.P."/>
            <person name="Terry A.Y."/>
            <person name="Boore J.L."/>
            <person name="Grigoriev I.V."/>
            <person name="Lindberg D.R."/>
            <person name="Seaver E.C."/>
            <person name="Weisblat D.A."/>
            <person name="Putnam N.H."/>
            <person name="Rokhsar D.S."/>
        </authorList>
    </citation>
    <scope>NUCLEOTIDE SEQUENCE</scope>
</reference>
<feature type="compositionally biased region" description="Polar residues" evidence="7">
    <location>
        <begin position="375"/>
        <end position="386"/>
    </location>
</feature>
<dbReference type="eggNOG" id="KOG0954">
    <property type="taxonomic scope" value="Eukaryota"/>
</dbReference>
<dbReference type="FunFam" id="3.30.40.10:FF:000030">
    <property type="entry name" value="Protein Jade-1 isoform 1"/>
    <property type="match status" value="1"/>
</dbReference>
<dbReference type="RefSeq" id="XP_009028611.1">
    <property type="nucleotide sequence ID" value="XM_009030363.1"/>
</dbReference>
<evidence type="ECO:0000313" key="10">
    <source>
        <dbReference type="EMBL" id="ESN93343.1"/>
    </source>
</evidence>
<reference evidence="12" key="1">
    <citation type="submission" date="2012-12" db="EMBL/GenBank/DDBJ databases">
        <authorList>
            <person name="Hellsten U."/>
            <person name="Grimwood J."/>
            <person name="Chapman J.A."/>
            <person name="Shapiro H."/>
            <person name="Aerts A."/>
            <person name="Otillar R.P."/>
            <person name="Terry A.Y."/>
            <person name="Boore J.L."/>
            <person name="Simakov O."/>
            <person name="Marletaz F."/>
            <person name="Cho S.-J."/>
            <person name="Edsinger-Gonzales E."/>
            <person name="Havlak P."/>
            <person name="Kuo D.-H."/>
            <person name="Larsson T."/>
            <person name="Lv J."/>
            <person name="Arendt D."/>
            <person name="Savage R."/>
            <person name="Osoegawa K."/>
            <person name="de Jong P."/>
            <person name="Lindberg D.R."/>
            <person name="Seaver E.C."/>
            <person name="Weisblat D.A."/>
            <person name="Putnam N.H."/>
            <person name="Grigoriev I.V."/>
            <person name="Rokhsar D.S."/>
        </authorList>
    </citation>
    <scope>NUCLEOTIDE SEQUENCE</scope>
</reference>
<evidence type="ECO:0000256" key="2">
    <source>
        <dbReference type="ARBA" id="ARBA00022737"/>
    </source>
</evidence>
<evidence type="ECO:0000256" key="3">
    <source>
        <dbReference type="ARBA" id="ARBA00022771"/>
    </source>
</evidence>
<feature type="compositionally biased region" description="Low complexity" evidence="7">
    <location>
        <begin position="36"/>
        <end position="51"/>
    </location>
</feature>
<feature type="compositionally biased region" description="Low complexity" evidence="7">
    <location>
        <begin position="673"/>
        <end position="695"/>
    </location>
</feature>
<keyword evidence="1" id="KW-0479">Metal-binding</keyword>
<keyword evidence="4" id="KW-0862">Zinc</keyword>
<sequence length="1530" mass="169746">MNRSSYESDSDISISSGHSSRRLTLYSDDKEGPSTNKLNFLKNPSSNNNNNGKHEKPAELFRKDLISAMKMADTEVLHPEDYMLIADPWRQEWERGVQVPVNSQILHASRVRPKKLLHAMPDDQYKVPMHELHETHKLAEEVCRYDLDDVDIHWLKIFNELKSEFGQLELPDWLMEKLIEELENRCYSGIKAAEAMGMEYDEDTFCDVCRLPDVEEGNEMVFCDGCDVGVHQVCYGILKIPKGSWVCRACAVGLKPRCALCTTQGGAMKSTKDGSQWAHLSCALWVPEVTIACSDKMEPIDNIDDIPMTRWNLICCVCKERSGACIQCCVKKCKTSFHVTCGFKMNYHMKLNLEDNDKELQFKAYCGAHSRNKDSLTPTKTSQTDDGSSEGKKIAEKSRRLRKIVDEFYTYVNVREVANTVGVDLETASFVFEYWKLKRKSNFNKALLTPKMEEGDILLRQRQDSLMARLRMFIHLRQDLERVRNLCYMVTKRERTRCQLHQTKHNLFMQQADALHKNVQSQKLSSSHISSHDSNHHNGIGDGTDCKSLSLNYKIISQAHKIDESIYDKPADIRRAARIYENRLASEPLNESDDEGDFKYNFYFTSTQNNSNSNNARSYCSSMSAVSKGMTEKRLSINDLLKCQQSKTVKKSKSSIGLKQQSNIGSSGKKVASPHSSLSTPSLLASPSSSSSGTLSASASAAASATASANKKLYKTDRKSLSHHENPYAKSYNNFAWLLLSNRKKKQLEEERMAEVNAKKQEELVNVEKDGGLEEENVGQVTEKLNYTSKNETQFVNAATDEKFEEKLEKKPSSGNDDEATPVQRVDARLNVNESKKTGDTLPMKCEMSILSLNLKRLPLRDVDEKSSLLSLPPNKKFKSSFTPSFIPLYNPQSAAVSTSTIAATPAATSKKAYLTTPSSKTSSSASSLTTATAQSASSSTKKSRKSKSFSVILSLPSSKSKVKMSHTLEDCSLLTNAHNNTPLLNLSTSSREIEHKDIDHTELHNNSDTVELNVMNVSSSNSANKFNNSPDKNVFANITEFSLLNRKDSSPNLQKNEPVPSADDYQATLQRFSTSFMNKIGKYKSKNSSKLKNMIRNNGKPATESKSSCSAGLISKTAISKSTSGHQLISTNKATSLEDCTKITKAETQEDVDITGSYDGDEDNAGDKDNKNNDIIIINDNDDVDVVEFLDSSKARNLCLDIATGDVKSGAKEDASGTKPAAVGADVFKSKTLKTKLPLESSVSTASQSSTKINNNKNSNNNKVNIKNSSSNHVSSNGLSRNLKKSPTVRSKLAGPLNKQLQVTLDRYLHSKKSNSDDDEVDEDEDDAVGSHTAHSAYISIFNSDTVINRKNATSTSKPSVLSSSSSPSLMQASRHRNQTRSLISSVSEKKNPSSSRSRCSGGDSSFTLAATINNENNNNINKNNMKNNNNNSTIISTEPVGKICRLEVKLDKNCPEVKPNTRWHSKNRISAINSNNNNKHNNNNNSNNGSNHKVNMENGKNNSSCKGSVIKQDVNGNSIGSYFARERS</sequence>